<organism evidence="8 9">
    <name type="scientific">Ferrithrix thermotolerans DSM 19514</name>
    <dbReference type="NCBI Taxonomy" id="1121881"/>
    <lineage>
        <taxon>Bacteria</taxon>
        <taxon>Bacillati</taxon>
        <taxon>Actinomycetota</taxon>
        <taxon>Acidimicrobiia</taxon>
        <taxon>Acidimicrobiales</taxon>
        <taxon>Acidimicrobiaceae</taxon>
        <taxon>Ferrithrix</taxon>
    </lineage>
</organism>
<dbReference type="PANTHER" id="PTHR43133">
    <property type="entry name" value="RNA POLYMERASE ECF-TYPE SIGMA FACTO"/>
    <property type="match status" value="1"/>
</dbReference>
<keyword evidence="5" id="KW-0804">Transcription</keyword>
<sequence length="200" mass="22401">MKSTTWTDQEFEELVEGLRQGDPSAMSSIWREFNPSLIRFLRSLGTSEPDDVAQETWVSFAKAAKDFKGSQNNLKALLFHIARRRLADHLRSRYRRVQTVGIDDKAHLFSSEDHDRVDEADDLEKALRLLALLPEAQSEVVALRVIGGFDTKIVAELVGRSEGSVRVLTHRGLSKLAEVLVASKKNSRSIDSASVVKEGR</sequence>
<dbReference type="SUPFAM" id="SSF88659">
    <property type="entry name" value="Sigma3 and sigma4 domains of RNA polymerase sigma factors"/>
    <property type="match status" value="1"/>
</dbReference>
<dbReference type="InterPro" id="IPR013325">
    <property type="entry name" value="RNA_pol_sigma_r2"/>
</dbReference>
<evidence type="ECO:0000256" key="3">
    <source>
        <dbReference type="ARBA" id="ARBA00023082"/>
    </source>
</evidence>
<keyword evidence="3" id="KW-0731">Sigma factor</keyword>
<evidence type="ECO:0000256" key="4">
    <source>
        <dbReference type="ARBA" id="ARBA00023125"/>
    </source>
</evidence>
<feature type="domain" description="RNA polymerase sigma factor 70 region 4 type 2" evidence="7">
    <location>
        <begin position="124"/>
        <end position="176"/>
    </location>
</feature>
<keyword evidence="9" id="KW-1185">Reference proteome</keyword>
<dbReference type="GO" id="GO:0003677">
    <property type="term" value="F:DNA binding"/>
    <property type="evidence" value="ECO:0007669"/>
    <property type="project" value="UniProtKB-KW"/>
</dbReference>
<evidence type="ECO:0000313" key="9">
    <source>
        <dbReference type="Proteomes" id="UP000184295"/>
    </source>
</evidence>
<name>A0A1M4TGT5_9ACTN</name>
<dbReference type="PANTHER" id="PTHR43133:SF8">
    <property type="entry name" value="RNA POLYMERASE SIGMA FACTOR HI_1459-RELATED"/>
    <property type="match status" value="1"/>
</dbReference>
<evidence type="ECO:0000256" key="5">
    <source>
        <dbReference type="ARBA" id="ARBA00023163"/>
    </source>
</evidence>
<evidence type="ECO:0000256" key="1">
    <source>
        <dbReference type="ARBA" id="ARBA00010641"/>
    </source>
</evidence>
<dbReference type="GO" id="GO:0006352">
    <property type="term" value="P:DNA-templated transcription initiation"/>
    <property type="evidence" value="ECO:0007669"/>
    <property type="project" value="InterPro"/>
</dbReference>
<evidence type="ECO:0000259" key="7">
    <source>
        <dbReference type="Pfam" id="PF08281"/>
    </source>
</evidence>
<protein>
    <submittedName>
        <fullName evidence="8">RNA polymerase sigma-70 factor, ECF subfamily</fullName>
    </submittedName>
</protein>
<dbReference type="InterPro" id="IPR007627">
    <property type="entry name" value="RNA_pol_sigma70_r2"/>
</dbReference>
<dbReference type="SUPFAM" id="SSF88946">
    <property type="entry name" value="Sigma2 domain of RNA polymerase sigma factors"/>
    <property type="match status" value="1"/>
</dbReference>
<dbReference type="InterPro" id="IPR013324">
    <property type="entry name" value="RNA_pol_sigma_r3/r4-like"/>
</dbReference>
<dbReference type="RefSeq" id="WP_072788617.1">
    <property type="nucleotide sequence ID" value="NZ_FQUL01000005.1"/>
</dbReference>
<dbReference type="STRING" id="1121881.SAMN02745225_00603"/>
<dbReference type="NCBIfam" id="TIGR02937">
    <property type="entry name" value="sigma70-ECF"/>
    <property type="match status" value="1"/>
</dbReference>
<gene>
    <name evidence="8" type="ORF">SAMN02745225_00603</name>
</gene>
<dbReference type="Pfam" id="PF04542">
    <property type="entry name" value="Sigma70_r2"/>
    <property type="match status" value="1"/>
</dbReference>
<dbReference type="InterPro" id="IPR036388">
    <property type="entry name" value="WH-like_DNA-bd_sf"/>
</dbReference>
<proteinExistence type="inferred from homology"/>
<comment type="similarity">
    <text evidence="1">Belongs to the sigma-70 factor family. ECF subfamily.</text>
</comment>
<evidence type="ECO:0000313" key="8">
    <source>
        <dbReference type="EMBL" id="SHE43507.1"/>
    </source>
</evidence>
<dbReference type="AlphaFoldDB" id="A0A1M4TGT5"/>
<reference evidence="9" key="1">
    <citation type="submission" date="2016-11" db="EMBL/GenBank/DDBJ databases">
        <authorList>
            <person name="Varghese N."/>
            <person name="Submissions S."/>
        </authorList>
    </citation>
    <scope>NUCLEOTIDE SEQUENCE [LARGE SCALE GENOMIC DNA]</scope>
    <source>
        <strain evidence="9">DSM 19514</strain>
    </source>
</reference>
<feature type="domain" description="RNA polymerase sigma-70 region 2" evidence="6">
    <location>
        <begin position="31"/>
        <end position="95"/>
    </location>
</feature>
<keyword evidence="4" id="KW-0238">DNA-binding</keyword>
<dbReference type="GO" id="GO:0016987">
    <property type="term" value="F:sigma factor activity"/>
    <property type="evidence" value="ECO:0007669"/>
    <property type="project" value="UniProtKB-KW"/>
</dbReference>
<evidence type="ECO:0000259" key="6">
    <source>
        <dbReference type="Pfam" id="PF04542"/>
    </source>
</evidence>
<dbReference type="Pfam" id="PF08281">
    <property type="entry name" value="Sigma70_r4_2"/>
    <property type="match status" value="1"/>
</dbReference>
<keyword evidence="2" id="KW-0805">Transcription regulation</keyword>
<dbReference type="Proteomes" id="UP000184295">
    <property type="component" value="Unassembled WGS sequence"/>
</dbReference>
<dbReference type="InterPro" id="IPR039425">
    <property type="entry name" value="RNA_pol_sigma-70-like"/>
</dbReference>
<dbReference type="InterPro" id="IPR014284">
    <property type="entry name" value="RNA_pol_sigma-70_dom"/>
</dbReference>
<dbReference type="EMBL" id="FQUL01000005">
    <property type="protein sequence ID" value="SHE43507.1"/>
    <property type="molecule type" value="Genomic_DNA"/>
</dbReference>
<dbReference type="Gene3D" id="1.10.1740.10">
    <property type="match status" value="1"/>
</dbReference>
<dbReference type="Gene3D" id="1.10.10.10">
    <property type="entry name" value="Winged helix-like DNA-binding domain superfamily/Winged helix DNA-binding domain"/>
    <property type="match status" value="1"/>
</dbReference>
<accession>A0A1M4TGT5</accession>
<evidence type="ECO:0000256" key="2">
    <source>
        <dbReference type="ARBA" id="ARBA00023015"/>
    </source>
</evidence>
<dbReference type="InterPro" id="IPR013249">
    <property type="entry name" value="RNA_pol_sigma70_r4_t2"/>
</dbReference>